<comment type="caution">
    <text evidence="1">The sequence shown here is derived from an EMBL/GenBank/DDBJ whole genome shotgun (WGS) entry which is preliminary data.</text>
</comment>
<accession>A0AAJ0HSS3</accession>
<evidence type="ECO:0000313" key="2">
    <source>
        <dbReference type="Proteomes" id="UP001275084"/>
    </source>
</evidence>
<dbReference type="Proteomes" id="UP001275084">
    <property type="component" value="Unassembled WGS sequence"/>
</dbReference>
<proteinExistence type="predicted"/>
<protein>
    <submittedName>
        <fullName evidence="1">Uncharacterized protein</fullName>
    </submittedName>
</protein>
<organism evidence="1 2">
    <name type="scientific">Lasiosphaeria hispida</name>
    <dbReference type="NCBI Taxonomy" id="260671"/>
    <lineage>
        <taxon>Eukaryota</taxon>
        <taxon>Fungi</taxon>
        <taxon>Dikarya</taxon>
        <taxon>Ascomycota</taxon>
        <taxon>Pezizomycotina</taxon>
        <taxon>Sordariomycetes</taxon>
        <taxon>Sordariomycetidae</taxon>
        <taxon>Sordariales</taxon>
        <taxon>Lasiosphaeriaceae</taxon>
        <taxon>Lasiosphaeria</taxon>
    </lineage>
</organism>
<evidence type="ECO:0000313" key="1">
    <source>
        <dbReference type="EMBL" id="KAK3360780.1"/>
    </source>
</evidence>
<dbReference type="AlphaFoldDB" id="A0AAJ0HSS3"/>
<keyword evidence="2" id="KW-1185">Reference proteome</keyword>
<gene>
    <name evidence="1" type="ORF">B0T25DRAFT_565666</name>
</gene>
<reference evidence="1" key="2">
    <citation type="submission" date="2023-06" db="EMBL/GenBank/DDBJ databases">
        <authorList>
            <consortium name="Lawrence Berkeley National Laboratory"/>
            <person name="Haridas S."/>
            <person name="Hensen N."/>
            <person name="Bonometti L."/>
            <person name="Westerberg I."/>
            <person name="Brannstrom I.O."/>
            <person name="Guillou S."/>
            <person name="Cros-Aarteil S."/>
            <person name="Calhoun S."/>
            <person name="Kuo A."/>
            <person name="Mondo S."/>
            <person name="Pangilinan J."/>
            <person name="Riley R."/>
            <person name="Labutti K."/>
            <person name="Andreopoulos B."/>
            <person name="Lipzen A."/>
            <person name="Chen C."/>
            <person name="Yanf M."/>
            <person name="Daum C."/>
            <person name="Ng V."/>
            <person name="Clum A."/>
            <person name="Steindorff A."/>
            <person name="Ohm R."/>
            <person name="Martin F."/>
            <person name="Silar P."/>
            <person name="Natvig D."/>
            <person name="Lalanne C."/>
            <person name="Gautier V."/>
            <person name="Ament-Velasquez S.L."/>
            <person name="Kruys A."/>
            <person name="Hutchinson M.I."/>
            <person name="Powell A.J."/>
            <person name="Barry K."/>
            <person name="Miller A.N."/>
            <person name="Grigoriev I.V."/>
            <person name="Debuchy R."/>
            <person name="Gladieux P."/>
            <person name="Thoren M.H."/>
            <person name="Johannesson H."/>
        </authorList>
    </citation>
    <scope>NUCLEOTIDE SEQUENCE</scope>
    <source>
        <strain evidence="1">CBS 955.72</strain>
    </source>
</reference>
<reference evidence="1" key="1">
    <citation type="journal article" date="2023" name="Mol. Phylogenet. Evol.">
        <title>Genome-scale phylogeny and comparative genomics of the fungal order Sordariales.</title>
        <authorList>
            <person name="Hensen N."/>
            <person name="Bonometti L."/>
            <person name="Westerberg I."/>
            <person name="Brannstrom I.O."/>
            <person name="Guillou S."/>
            <person name="Cros-Aarteil S."/>
            <person name="Calhoun S."/>
            <person name="Haridas S."/>
            <person name="Kuo A."/>
            <person name="Mondo S."/>
            <person name="Pangilinan J."/>
            <person name="Riley R."/>
            <person name="LaButti K."/>
            <person name="Andreopoulos B."/>
            <person name="Lipzen A."/>
            <person name="Chen C."/>
            <person name="Yan M."/>
            <person name="Daum C."/>
            <person name="Ng V."/>
            <person name="Clum A."/>
            <person name="Steindorff A."/>
            <person name="Ohm R.A."/>
            <person name="Martin F."/>
            <person name="Silar P."/>
            <person name="Natvig D.O."/>
            <person name="Lalanne C."/>
            <person name="Gautier V."/>
            <person name="Ament-Velasquez S.L."/>
            <person name="Kruys A."/>
            <person name="Hutchinson M.I."/>
            <person name="Powell A.J."/>
            <person name="Barry K."/>
            <person name="Miller A.N."/>
            <person name="Grigoriev I.V."/>
            <person name="Debuchy R."/>
            <person name="Gladieux P."/>
            <person name="Hiltunen Thoren M."/>
            <person name="Johannesson H."/>
        </authorList>
    </citation>
    <scope>NUCLEOTIDE SEQUENCE</scope>
    <source>
        <strain evidence="1">CBS 955.72</strain>
    </source>
</reference>
<name>A0AAJ0HSS3_9PEZI</name>
<sequence>MDDEPMPDFKRMLIWAKKNYTVYWAVEESRDADNGQPYDGWQYKPYVWGDGKCQLPKEIGQKSNWV</sequence>
<dbReference type="EMBL" id="JAUIQD010000002">
    <property type="protein sequence ID" value="KAK3360780.1"/>
    <property type="molecule type" value="Genomic_DNA"/>
</dbReference>